<evidence type="ECO:0000256" key="1">
    <source>
        <dbReference type="SAM" id="MobiDB-lite"/>
    </source>
</evidence>
<reference evidence="2 3" key="1">
    <citation type="submission" date="2016-09" db="EMBL/GenBank/DDBJ databases">
        <title>Extensive genetic diversity and differential bi-allelic expression allows diatom success in the polar Southern Ocean.</title>
        <authorList>
            <consortium name="DOE Joint Genome Institute"/>
            <person name="Mock T."/>
            <person name="Otillar R.P."/>
            <person name="Strauss J."/>
            <person name="Dupont C."/>
            <person name="Frickenhaus S."/>
            <person name="Maumus F."/>
            <person name="Mcmullan M."/>
            <person name="Sanges R."/>
            <person name="Schmutz J."/>
            <person name="Toseland A."/>
            <person name="Valas R."/>
            <person name="Veluchamy A."/>
            <person name="Ward B.J."/>
            <person name="Allen A."/>
            <person name="Barry K."/>
            <person name="Falciatore A."/>
            <person name="Ferrante M."/>
            <person name="Fortunato A.E."/>
            <person name="Gloeckner G."/>
            <person name="Gruber A."/>
            <person name="Hipkin R."/>
            <person name="Janech M."/>
            <person name="Kroth P."/>
            <person name="Leese F."/>
            <person name="Lindquist E."/>
            <person name="Lyon B.R."/>
            <person name="Martin J."/>
            <person name="Mayer C."/>
            <person name="Parker M."/>
            <person name="Quesneville H."/>
            <person name="Raymond J."/>
            <person name="Uhlig C."/>
            <person name="Valentin K.U."/>
            <person name="Worden A.Z."/>
            <person name="Armbrust E.V."/>
            <person name="Bowler C."/>
            <person name="Green B."/>
            <person name="Moulton V."/>
            <person name="Van Oosterhout C."/>
            <person name="Grigoriev I."/>
        </authorList>
    </citation>
    <scope>NUCLEOTIDE SEQUENCE [LARGE SCALE GENOMIC DNA]</scope>
    <source>
        <strain evidence="2 3">CCMP1102</strain>
    </source>
</reference>
<feature type="region of interest" description="Disordered" evidence="1">
    <location>
        <begin position="1"/>
        <end position="71"/>
    </location>
</feature>
<evidence type="ECO:0000313" key="2">
    <source>
        <dbReference type="EMBL" id="OEU06714.1"/>
    </source>
</evidence>
<accession>A0A1E7ELF4</accession>
<evidence type="ECO:0000313" key="3">
    <source>
        <dbReference type="Proteomes" id="UP000095751"/>
    </source>
</evidence>
<feature type="compositionally biased region" description="Polar residues" evidence="1">
    <location>
        <begin position="25"/>
        <end position="38"/>
    </location>
</feature>
<dbReference type="AlphaFoldDB" id="A0A1E7ELF4"/>
<dbReference type="Proteomes" id="UP000095751">
    <property type="component" value="Unassembled WGS sequence"/>
</dbReference>
<dbReference type="KEGG" id="fcy:FRACYDRAFT_253596"/>
<dbReference type="InParanoid" id="A0A1E7ELF4"/>
<keyword evidence="3" id="KW-1185">Reference proteome</keyword>
<organism evidence="2 3">
    <name type="scientific">Fragilariopsis cylindrus CCMP1102</name>
    <dbReference type="NCBI Taxonomy" id="635003"/>
    <lineage>
        <taxon>Eukaryota</taxon>
        <taxon>Sar</taxon>
        <taxon>Stramenopiles</taxon>
        <taxon>Ochrophyta</taxon>
        <taxon>Bacillariophyta</taxon>
        <taxon>Bacillariophyceae</taxon>
        <taxon>Bacillariophycidae</taxon>
        <taxon>Bacillariales</taxon>
        <taxon>Bacillariaceae</taxon>
        <taxon>Fragilariopsis</taxon>
    </lineage>
</organism>
<name>A0A1E7ELF4_9STRA</name>
<proteinExistence type="predicted"/>
<dbReference type="EMBL" id="KV784401">
    <property type="protein sequence ID" value="OEU06714.1"/>
    <property type="molecule type" value="Genomic_DNA"/>
</dbReference>
<gene>
    <name evidence="2" type="ORF">FRACYDRAFT_253596</name>
</gene>
<sequence length="493" mass="54565">MAALSPPPSSSKEMESNLGDDDASSPETKQQSSPASMNTDKKEIAHPFSPSVDSQSSQEDNKNDNTVWKGDIWSQEDDKKLKSVVSARKKASRKKRQGGQLISVDDIDWERVGSTMGKDENTLVSPVNKIAVEDFLKDLKGGYTGGVYCSALERRRIIEKAIESRSTEEINALDLNPSEYSRLQRILYFNQQHRGGHHWTPQQQFHPHHPQYMNGFMVPPPHPMQWAHPSPLYPVGQQFLPPPPPPHLSSVEKRMPPLPNPANLKHSPLLRKEIQKGSQPFESCAKPNPGDHLSQYLLPATPGTKPASRQGESSCFSPFLYPTPQQTSSTPGIATNWGGEDAKLLHDTFSKEHAVCSASSKSNITHTPRVFFKDKLTDNFELQDDNNPRSSRRVNEETPFANELATTPGRTKSSIGLVTGSGRERVRGNTSIIEERDNLLSTAILATPKSSKIGSIQDIDHSLHHIDLYSIKSPLGHFGSPLMKNIGGSSPMR</sequence>
<protein>
    <submittedName>
        <fullName evidence="2">Uncharacterized protein</fullName>
    </submittedName>
</protein>